<accession>Q0G2A9</accession>
<dbReference type="STRING" id="217511.GCA_001463845_02126"/>
<dbReference type="HOGENOM" id="CLU_132050_0_0_5"/>
<organism evidence="2 3">
    <name type="scientific">Fulvimarina pelagi HTCC2506</name>
    <dbReference type="NCBI Taxonomy" id="314231"/>
    <lineage>
        <taxon>Bacteria</taxon>
        <taxon>Pseudomonadati</taxon>
        <taxon>Pseudomonadota</taxon>
        <taxon>Alphaproteobacteria</taxon>
        <taxon>Hyphomicrobiales</taxon>
        <taxon>Aurantimonadaceae</taxon>
        <taxon>Fulvimarina</taxon>
    </lineage>
</organism>
<dbReference type="eggNOG" id="ENOG5033ZU4">
    <property type="taxonomic scope" value="Bacteria"/>
</dbReference>
<dbReference type="Proteomes" id="UP000004310">
    <property type="component" value="Unassembled WGS sequence"/>
</dbReference>
<dbReference type="RefSeq" id="WP_007065338.1">
    <property type="nucleotide sequence ID" value="NZ_DS022272.1"/>
</dbReference>
<sequence>MLSVSQTAIAEDIYYLNQSQSGFNLPGVTLPQGQDEVRAADGTTCRSAVSGTGAYLDVGAIRSNKGSDLATYGRVVVPLGTSGDRLDCSQLYQLEVERLRMELAIMKMGLAGGSQAGVGAMGNEPVSDGGSPSEEWANTGWSGRP</sequence>
<feature type="region of interest" description="Disordered" evidence="1">
    <location>
        <begin position="119"/>
        <end position="145"/>
    </location>
</feature>
<proteinExistence type="predicted"/>
<gene>
    <name evidence="2" type="ORF">FP2506_00940</name>
</gene>
<protein>
    <submittedName>
        <fullName evidence="2">Uncharacterized protein</fullName>
    </submittedName>
</protein>
<dbReference type="AlphaFoldDB" id="Q0G2A9"/>
<evidence type="ECO:0000256" key="1">
    <source>
        <dbReference type="SAM" id="MobiDB-lite"/>
    </source>
</evidence>
<evidence type="ECO:0000313" key="3">
    <source>
        <dbReference type="Proteomes" id="UP000004310"/>
    </source>
</evidence>
<keyword evidence="3" id="KW-1185">Reference proteome</keyword>
<name>Q0G2A9_9HYPH</name>
<comment type="caution">
    <text evidence="2">The sequence shown here is derived from an EMBL/GenBank/DDBJ whole genome shotgun (WGS) entry which is preliminary data.</text>
</comment>
<dbReference type="EMBL" id="AATP01000003">
    <property type="protein sequence ID" value="EAU41289.1"/>
    <property type="molecule type" value="Genomic_DNA"/>
</dbReference>
<evidence type="ECO:0000313" key="2">
    <source>
        <dbReference type="EMBL" id="EAU41289.1"/>
    </source>
</evidence>
<reference evidence="2 3" key="1">
    <citation type="journal article" date="2010" name="J. Bacteriol.">
        <title>Genome sequence of Fulvimarina pelagi HTCC2506T, a Mn(II)-oxidizing alphaproteobacterium possessing an aerobic anoxygenic photosynthetic gene cluster and Xanthorhodopsin.</title>
        <authorList>
            <person name="Kang I."/>
            <person name="Oh H.M."/>
            <person name="Lim S.I."/>
            <person name="Ferriera S."/>
            <person name="Giovannoni S.J."/>
            <person name="Cho J.C."/>
        </authorList>
    </citation>
    <scope>NUCLEOTIDE SEQUENCE [LARGE SCALE GENOMIC DNA]</scope>
    <source>
        <strain evidence="2 3">HTCC2506</strain>
    </source>
</reference>